<proteinExistence type="predicted"/>
<evidence type="ECO:0000313" key="3">
    <source>
        <dbReference type="Proteomes" id="UP000236379"/>
    </source>
</evidence>
<dbReference type="EMBL" id="PPPD01000001">
    <property type="protein sequence ID" value="PNY80125.1"/>
    <property type="molecule type" value="Genomic_DNA"/>
</dbReference>
<dbReference type="Proteomes" id="UP000236379">
    <property type="component" value="Unassembled WGS sequence"/>
</dbReference>
<organism evidence="2 3">
    <name type="scientific">Deinococcus koreensis</name>
    <dbReference type="NCBI Taxonomy" id="2054903"/>
    <lineage>
        <taxon>Bacteria</taxon>
        <taxon>Thermotogati</taxon>
        <taxon>Deinococcota</taxon>
        <taxon>Deinococci</taxon>
        <taxon>Deinococcales</taxon>
        <taxon>Deinococcaceae</taxon>
        <taxon>Deinococcus</taxon>
    </lineage>
</organism>
<keyword evidence="1" id="KW-1133">Transmembrane helix</keyword>
<evidence type="ECO:0000256" key="1">
    <source>
        <dbReference type="SAM" id="Phobius"/>
    </source>
</evidence>
<feature type="transmembrane region" description="Helical" evidence="1">
    <location>
        <begin position="55"/>
        <end position="74"/>
    </location>
</feature>
<protein>
    <recommendedName>
        <fullName evidence="4">ABC transporter permease</fullName>
    </recommendedName>
</protein>
<keyword evidence="1" id="KW-0812">Transmembrane</keyword>
<feature type="transmembrane region" description="Helical" evidence="1">
    <location>
        <begin position="86"/>
        <end position="103"/>
    </location>
</feature>
<keyword evidence="1" id="KW-0472">Membrane</keyword>
<name>A0A2K3UUA6_9DEIO</name>
<dbReference type="OrthoDB" id="70930at2"/>
<keyword evidence="3" id="KW-1185">Reference proteome</keyword>
<evidence type="ECO:0000313" key="2">
    <source>
        <dbReference type="EMBL" id="PNY80125.1"/>
    </source>
</evidence>
<accession>A0A2K3UUA6</accession>
<dbReference type="AlphaFoldDB" id="A0A2K3UUA6"/>
<dbReference type="RefSeq" id="WP_103309355.1">
    <property type="nucleotide sequence ID" value="NZ_PPPD01000001.1"/>
</dbReference>
<feature type="transmembrane region" description="Helical" evidence="1">
    <location>
        <begin position="20"/>
        <end position="43"/>
    </location>
</feature>
<sequence length="189" mass="20027">MSLPLDFSWLGAEWPGALQALGVTVGRLGLSLALGLAGGALLAGLMRRSVSAEALLTPWLLTLLAVPWVLILVAMNLIPTLGVRDGTAITVAALACGVQIFALGRRKLEERRSAYLSRALWYAFSAVVAAELLSRSDGLGARIRFFALFTEPGHLLFYLILAAFVGLAFAGLGHALGRLLPRTFLGRGS</sequence>
<feature type="transmembrane region" description="Helical" evidence="1">
    <location>
        <begin position="155"/>
        <end position="177"/>
    </location>
</feature>
<gene>
    <name evidence="2" type="ORF">CVO96_01030</name>
</gene>
<reference evidence="2 3" key="1">
    <citation type="submission" date="2018-01" db="EMBL/GenBank/DDBJ databases">
        <title>Deinococcus koreensis sp. nov., a radiation-resistant bacterium isolated from river water.</title>
        <authorList>
            <person name="Choi A."/>
        </authorList>
    </citation>
    <scope>NUCLEOTIDE SEQUENCE [LARGE SCALE GENOMIC DNA]</scope>
    <source>
        <strain evidence="2 3">SJW1-2</strain>
    </source>
</reference>
<feature type="transmembrane region" description="Helical" evidence="1">
    <location>
        <begin position="115"/>
        <end position="135"/>
    </location>
</feature>
<comment type="caution">
    <text evidence="2">The sequence shown here is derived from an EMBL/GenBank/DDBJ whole genome shotgun (WGS) entry which is preliminary data.</text>
</comment>
<evidence type="ECO:0008006" key="4">
    <source>
        <dbReference type="Google" id="ProtNLM"/>
    </source>
</evidence>